<feature type="transmembrane region" description="Helical" evidence="10">
    <location>
        <begin position="255"/>
        <end position="276"/>
    </location>
</feature>
<protein>
    <recommendedName>
        <fullName evidence="13">7tm 6 domain containing protein</fullName>
    </recommendedName>
</protein>
<evidence type="ECO:0000256" key="1">
    <source>
        <dbReference type="ARBA" id="ARBA00004651"/>
    </source>
</evidence>
<keyword evidence="6 10" id="KW-1133">Transmembrane helix</keyword>
<proteinExistence type="predicted"/>
<keyword evidence="4 10" id="KW-0812">Transmembrane</keyword>
<feature type="transmembrane region" description="Helical" evidence="10">
    <location>
        <begin position="6"/>
        <end position="24"/>
    </location>
</feature>
<dbReference type="Proteomes" id="UP001168821">
    <property type="component" value="Unassembled WGS sequence"/>
</dbReference>
<feature type="transmembrane region" description="Helical" evidence="10">
    <location>
        <begin position="288"/>
        <end position="308"/>
    </location>
</feature>
<feature type="transmembrane region" description="Helical" evidence="10">
    <location>
        <begin position="564"/>
        <end position="585"/>
    </location>
</feature>
<feature type="transmembrane region" description="Helical" evidence="10">
    <location>
        <begin position="385"/>
        <end position="403"/>
    </location>
</feature>
<feature type="transmembrane region" description="Helical" evidence="10">
    <location>
        <begin position="492"/>
        <end position="509"/>
    </location>
</feature>
<feature type="transmembrane region" description="Helical" evidence="10">
    <location>
        <begin position="597"/>
        <end position="617"/>
    </location>
</feature>
<evidence type="ECO:0000256" key="7">
    <source>
        <dbReference type="ARBA" id="ARBA00023136"/>
    </source>
</evidence>
<evidence type="ECO:0000256" key="9">
    <source>
        <dbReference type="ARBA" id="ARBA00023224"/>
    </source>
</evidence>
<dbReference type="AlphaFoldDB" id="A0AA38MPH0"/>
<comment type="subcellular location">
    <subcellularLocation>
        <location evidence="1">Cell membrane</location>
        <topology evidence="1">Multi-pass membrane protein</topology>
    </subcellularLocation>
</comment>
<sequence>MATFVWTSTIKINIVMLYLIGLWSKSDKYGLYTLYTVFTTIVVMGGHNFFQAMNIFFVYDNLEALTESIFITVTDILAWIKVYFFIRNVELRKKLIRTLTNATFQPKNLKQIHIVQPALKTWKRMYITFSVMTSYTVLIWTTFPFLDKSFKERNLPFAAWYPYDSKKSPFYELTYVYQVLGMWYLTLVTINMDTLMAALMVLIGAQCDILCNNLQTVNISRRSGFLSETSFNENLIKCIKHHREIVRFAVDCNKFFSMIVLGQFFTSTVVLAVTMFQMTLVDPVSTESFTHLSYVNALTAQLFMYCWFGNEVEVKTRMTIFDWTSTIKINIVMLYLVGLWSESDKYDLYTLHTFFTTIIVMGGHNFFQAMNIFFVYNNLEALTETIFVVVTDVLASMKMYFFIRNVKLRKKLMRNLTNVTFQPRNSTQIQMVQPALKSWKVIYITFSIMASYTMVIWTVLPLLNDSFKEGRLPFAAWYPYDSRKSPFYELTYVYQVLGIWCLTVANLNMETMIAALMVLTGAQCDILCNNLHTLQSGSDFNENMIQYVKHHRDIVRFAANCNNFFSMIVLCQFFTSTAVLAFAMFQMTLLDAVSPESFTNLSYMNALTAQLFMYCWFGNEIETKVRLL</sequence>
<evidence type="ECO:0000256" key="2">
    <source>
        <dbReference type="ARBA" id="ARBA00022475"/>
    </source>
</evidence>
<evidence type="ECO:0000256" key="6">
    <source>
        <dbReference type="ARBA" id="ARBA00022989"/>
    </source>
</evidence>
<name>A0AA38MPH0_9CUCU</name>
<evidence type="ECO:0000256" key="10">
    <source>
        <dbReference type="SAM" id="Phobius"/>
    </source>
</evidence>
<feature type="transmembrane region" description="Helical" evidence="10">
    <location>
        <begin position="182"/>
        <end position="205"/>
    </location>
</feature>
<keyword evidence="9" id="KW-0807">Transducer</keyword>
<dbReference type="GO" id="GO:0004984">
    <property type="term" value="F:olfactory receptor activity"/>
    <property type="evidence" value="ECO:0007669"/>
    <property type="project" value="InterPro"/>
</dbReference>
<accession>A0AA38MPH0</accession>
<dbReference type="GO" id="GO:0005549">
    <property type="term" value="F:odorant binding"/>
    <property type="evidence" value="ECO:0007669"/>
    <property type="project" value="InterPro"/>
</dbReference>
<dbReference type="GO" id="GO:0005886">
    <property type="term" value="C:plasma membrane"/>
    <property type="evidence" value="ECO:0007669"/>
    <property type="project" value="UniProtKB-SubCell"/>
</dbReference>
<feature type="transmembrane region" description="Helical" evidence="10">
    <location>
        <begin position="126"/>
        <end position="146"/>
    </location>
</feature>
<keyword evidence="3" id="KW-0716">Sensory transduction</keyword>
<evidence type="ECO:0000313" key="11">
    <source>
        <dbReference type="EMBL" id="KAJ3663309.1"/>
    </source>
</evidence>
<dbReference type="EMBL" id="JALNTZ010000002">
    <property type="protein sequence ID" value="KAJ3663309.1"/>
    <property type="molecule type" value="Genomic_DNA"/>
</dbReference>
<comment type="caution">
    <text evidence="11">The sequence shown here is derived from an EMBL/GenBank/DDBJ whole genome shotgun (WGS) entry which is preliminary data.</text>
</comment>
<dbReference type="Pfam" id="PF02949">
    <property type="entry name" value="7tm_6"/>
    <property type="match status" value="2"/>
</dbReference>
<keyword evidence="7 10" id="KW-0472">Membrane</keyword>
<evidence type="ECO:0000256" key="8">
    <source>
        <dbReference type="ARBA" id="ARBA00023170"/>
    </source>
</evidence>
<evidence type="ECO:0008006" key="13">
    <source>
        <dbReference type="Google" id="ProtNLM"/>
    </source>
</evidence>
<evidence type="ECO:0000313" key="12">
    <source>
        <dbReference type="Proteomes" id="UP001168821"/>
    </source>
</evidence>
<keyword evidence="2" id="KW-1003">Cell membrane</keyword>
<dbReference type="PANTHER" id="PTHR21137">
    <property type="entry name" value="ODORANT RECEPTOR"/>
    <property type="match status" value="1"/>
</dbReference>
<organism evidence="11 12">
    <name type="scientific">Zophobas morio</name>
    <dbReference type="NCBI Taxonomy" id="2755281"/>
    <lineage>
        <taxon>Eukaryota</taxon>
        <taxon>Metazoa</taxon>
        <taxon>Ecdysozoa</taxon>
        <taxon>Arthropoda</taxon>
        <taxon>Hexapoda</taxon>
        <taxon>Insecta</taxon>
        <taxon>Pterygota</taxon>
        <taxon>Neoptera</taxon>
        <taxon>Endopterygota</taxon>
        <taxon>Coleoptera</taxon>
        <taxon>Polyphaga</taxon>
        <taxon>Cucujiformia</taxon>
        <taxon>Tenebrionidae</taxon>
        <taxon>Zophobas</taxon>
    </lineage>
</organism>
<feature type="transmembrane region" description="Helical" evidence="10">
    <location>
        <begin position="441"/>
        <end position="463"/>
    </location>
</feature>
<dbReference type="GO" id="GO:0007165">
    <property type="term" value="P:signal transduction"/>
    <property type="evidence" value="ECO:0007669"/>
    <property type="project" value="UniProtKB-KW"/>
</dbReference>
<keyword evidence="12" id="KW-1185">Reference proteome</keyword>
<gene>
    <name evidence="11" type="ORF">Zmor_007606</name>
</gene>
<evidence type="ECO:0000256" key="5">
    <source>
        <dbReference type="ARBA" id="ARBA00022725"/>
    </source>
</evidence>
<feature type="transmembrane region" description="Helical" evidence="10">
    <location>
        <begin position="31"/>
        <end position="49"/>
    </location>
</feature>
<reference evidence="11" key="1">
    <citation type="journal article" date="2023" name="G3 (Bethesda)">
        <title>Whole genome assemblies of Zophobas morio and Tenebrio molitor.</title>
        <authorList>
            <person name="Kaur S."/>
            <person name="Stinson S.A."/>
            <person name="diCenzo G.C."/>
        </authorList>
    </citation>
    <scope>NUCLEOTIDE SEQUENCE</scope>
    <source>
        <strain evidence="11">QUZm001</strain>
    </source>
</reference>
<keyword evidence="5" id="KW-0552">Olfaction</keyword>
<keyword evidence="8" id="KW-0675">Receptor</keyword>
<evidence type="ECO:0000256" key="4">
    <source>
        <dbReference type="ARBA" id="ARBA00022692"/>
    </source>
</evidence>
<feature type="transmembrane region" description="Helical" evidence="10">
    <location>
        <begin position="69"/>
        <end position="86"/>
    </location>
</feature>
<evidence type="ECO:0000256" key="3">
    <source>
        <dbReference type="ARBA" id="ARBA00022606"/>
    </source>
</evidence>
<dbReference type="InterPro" id="IPR004117">
    <property type="entry name" value="7tm6_olfct_rcpt"/>
</dbReference>
<dbReference type="PANTHER" id="PTHR21137:SF35">
    <property type="entry name" value="ODORANT RECEPTOR 19A-RELATED"/>
    <property type="match status" value="1"/>
</dbReference>